<keyword evidence="4" id="KW-1185">Reference proteome</keyword>
<protein>
    <recommendedName>
        <fullName evidence="2">DUF4097 domain-containing protein</fullName>
    </recommendedName>
</protein>
<keyword evidence="1" id="KW-0812">Transmembrane</keyword>
<sequence>MDEKTPILPPPAVSNCQCRCRSDNKKKRVFKRTVLFLVGLFALHVFSHRFQSFRSDWHNGVVSQQCHNGELPIQWEGKTSYDVDPAKFPNLSVLQNGSITGGFVKTFTQSDDDLAHINVNIHFSEDYLQDQINIIIDDSENGYNFTVETPKHLHRECINVEITIALPNSAQFNNLAITTINSKIELMDDILTQESISLQTVNGGIHAEYVKTIELVANTVNGRISIEKAEAQTVMFHSVNGAIHANVDAEKISTETINGSIHLENIGDRTAVAINTQTVNGSTYVSAPKNFEGAFSLKTILGKPEVFSQSESDKLHIEKAGRSAIEGYYDSRVENSYISSETRLGSITLKFD</sequence>
<evidence type="ECO:0000313" key="4">
    <source>
        <dbReference type="Proteomes" id="UP001206595"/>
    </source>
</evidence>
<reference evidence="3" key="2">
    <citation type="journal article" date="2022" name="Proc. Natl. Acad. Sci. U.S.A.">
        <title>Diploid-dominant life cycles characterize the early evolution of Fungi.</title>
        <authorList>
            <person name="Amses K.R."/>
            <person name="Simmons D.R."/>
            <person name="Longcore J.E."/>
            <person name="Mondo S.J."/>
            <person name="Seto K."/>
            <person name="Jeronimo G.H."/>
            <person name="Bonds A.E."/>
            <person name="Quandt C.A."/>
            <person name="Davis W.J."/>
            <person name="Chang Y."/>
            <person name="Federici B.A."/>
            <person name="Kuo A."/>
            <person name="LaButti K."/>
            <person name="Pangilinan J."/>
            <person name="Andreopoulos W."/>
            <person name="Tritt A."/>
            <person name="Riley R."/>
            <person name="Hundley H."/>
            <person name="Johnson J."/>
            <person name="Lipzen A."/>
            <person name="Barry K."/>
            <person name="Lang B.F."/>
            <person name="Cuomo C.A."/>
            <person name="Buchler N.E."/>
            <person name="Grigoriev I.V."/>
            <person name="Spatafora J.W."/>
            <person name="Stajich J.E."/>
            <person name="James T.Y."/>
        </authorList>
    </citation>
    <scope>NUCLEOTIDE SEQUENCE</scope>
    <source>
        <strain evidence="3">AG</strain>
    </source>
</reference>
<dbReference type="InterPro" id="IPR025164">
    <property type="entry name" value="Toastrack_DUF4097"/>
</dbReference>
<comment type="caution">
    <text evidence="3">The sequence shown here is derived from an EMBL/GenBank/DDBJ whole genome shotgun (WGS) entry which is preliminary data.</text>
</comment>
<proteinExistence type="predicted"/>
<accession>A0AAD5EGS1</accession>
<dbReference type="RefSeq" id="XP_051448437.1">
    <property type="nucleotide sequence ID" value="XM_051586090.1"/>
</dbReference>
<reference evidence="3" key="1">
    <citation type="submission" date="2021-06" db="EMBL/GenBank/DDBJ databases">
        <authorList>
            <consortium name="DOE Joint Genome Institute"/>
            <person name="Mondo S.J."/>
            <person name="Amses K.R."/>
            <person name="Simmons D.R."/>
            <person name="Longcore J.E."/>
            <person name="Seto K."/>
            <person name="Alves G.H."/>
            <person name="Bonds A.E."/>
            <person name="Quandt C.A."/>
            <person name="Davis W.J."/>
            <person name="Chang Y."/>
            <person name="Letcher P.M."/>
            <person name="Powell M.J."/>
            <person name="Kuo A."/>
            <person name="Labutti K."/>
            <person name="Pangilinan J."/>
            <person name="Andreopoulos W."/>
            <person name="Tritt A."/>
            <person name="Riley R."/>
            <person name="Hundley H."/>
            <person name="Johnson J."/>
            <person name="Lipzen A."/>
            <person name="Barry K."/>
            <person name="Berbee M.L."/>
            <person name="Buchler N.E."/>
            <person name="Grigoriev I.V."/>
            <person name="Spatafora J.W."/>
            <person name="Stajich J.E."/>
            <person name="James T.Y."/>
        </authorList>
    </citation>
    <scope>NUCLEOTIDE SEQUENCE</scope>
    <source>
        <strain evidence="3">AG</strain>
    </source>
</reference>
<dbReference type="AlphaFoldDB" id="A0AAD5EGS1"/>
<dbReference type="GeneID" id="75911438"/>
<dbReference type="EMBL" id="MU620896">
    <property type="protein sequence ID" value="KAI8583433.1"/>
    <property type="molecule type" value="Genomic_DNA"/>
</dbReference>
<name>A0AAD5EGS1_UMBRA</name>
<feature type="transmembrane region" description="Helical" evidence="1">
    <location>
        <begin position="29"/>
        <end position="46"/>
    </location>
</feature>
<feature type="domain" description="DUF4097" evidence="2">
    <location>
        <begin position="107"/>
        <end position="312"/>
    </location>
</feature>
<dbReference type="Proteomes" id="UP001206595">
    <property type="component" value="Unassembled WGS sequence"/>
</dbReference>
<keyword evidence="1" id="KW-0472">Membrane</keyword>
<organism evidence="3 4">
    <name type="scientific">Umbelopsis ramanniana AG</name>
    <dbReference type="NCBI Taxonomy" id="1314678"/>
    <lineage>
        <taxon>Eukaryota</taxon>
        <taxon>Fungi</taxon>
        <taxon>Fungi incertae sedis</taxon>
        <taxon>Mucoromycota</taxon>
        <taxon>Mucoromycotina</taxon>
        <taxon>Umbelopsidomycetes</taxon>
        <taxon>Umbelopsidales</taxon>
        <taxon>Umbelopsidaceae</taxon>
        <taxon>Umbelopsis</taxon>
    </lineage>
</organism>
<gene>
    <name evidence="3" type="ORF">K450DRAFT_223655</name>
</gene>
<keyword evidence="1" id="KW-1133">Transmembrane helix</keyword>
<evidence type="ECO:0000259" key="2">
    <source>
        <dbReference type="Pfam" id="PF13349"/>
    </source>
</evidence>
<dbReference type="Pfam" id="PF13349">
    <property type="entry name" value="DUF4097"/>
    <property type="match status" value="1"/>
</dbReference>
<evidence type="ECO:0000313" key="3">
    <source>
        <dbReference type="EMBL" id="KAI8583433.1"/>
    </source>
</evidence>
<evidence type="ECO:0000256" key="1">
    <source>
        <dbReference type="SAM" id="Phobius"/>
    </source>
</evidence>